<dbReference type="OrthoDB" id="10261837at2759"/>
<accession>A0A8J5QLS6</accession>
<dbReference type="GO" id="GO:0016906">
    <property type="term" value="F:sterol 3-beta-glucosyltransferase activity"/>
    <property type="evidence" value="ECO:0007669"/>
    <property type="project" value="UniProtKB-ARBA"/>
</dbReference>
<keyword evidence="1" id="KW-0808">Transferase</keyword>
<dbReference type="GeneID" id="73470452"/>
<dbReference type="FunFam" id="3.40.50.2000:FF:000009">
    <property type="entry name" value="Sterol 3-beta-glucosyltransferase UGT80A2"/>
    <property type="match status" value="1"/>
</dbReference>
<evidence type="ECO:0000259" key="2">
    <source>
        <dbReference type="Pfam" id="PF06722"/>
    </source>
</evidence>
<dbReference type="PANTHER" id="PTHR48050:SF25">
    <property type="entry name" value="STEROL 3-BETA-GLUCOSYLTRANSFERASE"/>
    <property type="match status" value="1"/>
</dbReference>
<dbReference type="AlphaFoldDB" id="A0A8J5QLS6"/>
<keyword evidence="4" id="KW-1185">Reference proteome</keyword>
<dbReference type="CDD" id="cd03784">
    <property type="entry name" value="GT1_Gtf-like"/>
    <property type="match status" value="1"/>
</dbReference>
<name>A0A8J5QLS6_9ASCO</name>
<gene>
    <name evidence="3" type="ORF">J8A68_003652</name>
</gene>
<protein>
    <recommendedName>
        <fullName evidence="2">Erythromycin biosynthesis protein CIII-like C-terminal domain-containing protein</fullName>
    </recommendedName>
</protein>
<evidence type="ECO:0000256" key="1">
    <source>
        <dbReference type="ARBA" id="ARBA00022679"/>
    </source>
</evidence>
<evidence type="ECO:0000313" key="4">
    <source>
        <dbReference type="Proteomes" id="UP000694255"/>
    </source>
</evidence>
<comment type="caution">
    <text evidence="3">The sequence shown here is derived from an EMBL/GenBank/DDBJ whole genome shotgun (WGS) entry which is preliminary data.</text>
</comment>
<feature type="domain" description="Erythromycin biosynthesis protein CIII-like C-terminal" evidence="2">
    <location>
        <begin position="112"/>
        <end position="209"/>
    </location>
</feature>
<dbReference type="InterPro" id="IPR010610">
    <property type="entry name" value="EryCIII-like_C"/>
</dbReference>
<dbReference type="Pfam" id="PF06722">
    <property type="entry name" value="EryCIII-like_C"/>
    <property type="match status" value="1"/>
</dbReference>
<sequence length="312" mass="35112">MQQSKVPFLYNVSPSVLPPAVDFPDWTKVTGYWFLDEGSDDFKPPTELVEFMDKARCDGKKIVYIGFGSIVVKNATILTQAIVEAVLKADVRCILNKGWSDRLDHKQDKQPEIELPPEIYNAGLIPHDWLFPRVDAAIHHGGSGTTGASLRAGCPTIIKPFFGDQFFYATRIEDLGVGIALKKLTGKSLSNAILKVTSDQTMIEKVCRVGQRINKDYGVYSAIEAILRLNLIRSLNHEYFLLVLVNVRKHNPEYANARSSMRNSMDIELDEVEEQYEVSDNKQYSKVSIEKQGETFSDGFRSSEDGYVYMAV</sequence>
<dbReference type="RefSeq" id="XP_049263031.1">
    <property type="nucleotide sequence ID" value="XM_049407529.1"/>
</dbReference>
<dbReference type="GO" id="GO:0016125">
    <property type="term" value="P:sterol metabolic process"/>
    <property type="evidence" value="ECO:0007669"/>
    <property type="project" value="TreeGrafter"/>
</dbReference>
<dbReference type="InterPro" id="IPR002213">
    <property type="entry name" value="UDP_glucos_trans"/>
</dbReference>
<reference evidence="3 4" key="1">
    <citation type="journal article" date="2021" name="DNA Res.">
        <title>Genome analysis of Candida subhashii reveals its hybrid nature and dual mitochondrial genome conformations.</title>
        <authorList>
            <person name="Mixao V."/>
            <person name="Hegedusova E."/>
            <person name="Saus E."/>
            <person name="Pryszcz L.P."/>
            <person name="Cillingova A."/>
            <person name="Nosek J."/>
            <person name="Gabaldon T."/>
        </authorList>
    </citation>
    <scope>NUCLEOTIDE SEQUENCE [LARGE SCALE GENOMIC DNA]</scope>
    <source>
        <strain evidence="3 4">CBS 10753</strain>
    </source>
</reference>
<organism evidence="3 4">
    <name type="scientific">[Candida] subhashii</name>
    <dbReference type="NCBI Taxonomy" id="561895"/>
    <lineage>
        <taxon>Eukaryota</taxon>
        <taxon>Fungi</taxon>
        <taxon>Dikarya</taxon>
        <taxon>Ascomycota</taxon>
        <taxon>Saccharomycotina</taxon>
        <taxon>Pichiomycetes</taxon>
        <taxon>Debaryomycetaceae</taxon>
        <taxon>Spathaspora</taxon>
    </lineage>
</organism>
<dbReference type="InterPro" id="IPR050426">
    <property type="entry name" value="Glycosyltransferase_28"/>
</dbReference>
<dbReference type="Proteomes" id="UP000694255">
    <property type="component" value="Unassembled WGS sequence"/>
</dbReference>
<evidence type="ECO:0000313" key="3">
    <source>
        <dbReference type="EMBL" id="KAG7662798.1"/>
    </source>
</evidence>
<dbReference type="PANTHER" id="PTHR48050">
    <property type="entry name" value="STEROL 3-BETA-GLUCOSYLTRANSFERASE"/>
    <property type="match status" value="1"/>
</dbReference>
<dbReference type="EMBL" id="JAGSYN010000161">
    <property type="protein sequence ID" value="KAG7662798.1"/>
    <property type="molecule type" value="Genomic_DNA"/>
</dbReference>
<proteinExistence type="predicted"/>